<keyword evidence="6" id="KW-1185">Reference proteome</keyword>
<feature type="domain" description="Ig-like" evidence="3">
    <location>
        <begin position="260"/>
        <end position="345"/>
    </location>
</feature>
<accession>A0A0R3THU8</accession>
<reference evidence="7" key="1">
    <citation type="submission" date="2017-02" db="UniProtKB">
        <authorList>
            <consortium name="WormBaseParasite"/>
        </authorList>
    </citation>
    <scope>IDENTIFICATION</scope>
</reference>
<feature type="compositionally biased region" description="Basic and acidic residues" evidence="2">
    <location>
        <begin position="111"/>
        <end position="121"/>
    </location>
</feature>
<evidence type="ECO:0000259" key="3">
    <source>
        <dbReference type="PROSITE" id="PS50835"/>
    </source>
</evidence>
<dbReference type="InterPro" id="IPR050964">
    <property type="entry name" value="Striated_Muscle_Regulatory"/>
</dbReference>
<dbReference type="InterPro" id="IPR013783">
    <property type="entry name" value="Ig-like_fold"/>
</dbReference>
<dbReference type="AlphaFoldDB" id="A0A0R3THU8"/>
<dbReference type="EMBL" id="UZAE01007689">
    <property type="protein sequence ID" value="VDO02495.1"/>
    <property type="molecule type" value="Genomic_DNA"/>
</dbReference>
<organism evidence="7">
    <name type="scientific">Rodentolepis nana</name>
    <name type="common">Dwarf tapeworm</name>
    <name type="synonym">Hymenolepis nana</name>
    <dbReference type="NCBI Taxonomy" id="102285"/>
    <lineage>
        <taxon>Eukaryota</taxon>
        <taxon>Metazoa</taxon>
        <taxon>Spiralia</taxon>
        <taxon>Lophotrochozoa</taxon>
        <taxon>Platyhelminthes</taxon>
        <taxon>Cestoda</taxon>
        <taxon>Eucestoda</taxon>
        <taxon>Cyclophyllidea</taxon>
        <taxon>Hymenolepididae</taxon>
        <taxon>Rodentolepis</taxon>
    </lineage>
</organism>
<dbReference type="InterPro" id="IPR003961">
    <property type="entry name" value="FN3_dom"/>
</dbReference>
<evidence type="ECO:0000256" key="2">
    <source>
        <dbReference type="SAM" id="MobiDB-lite"/>
    </source>
</evidence>
<feature type="domain" description="Fibronectin type-III" evidence="4">
    <location>
        <begin position="149"/>
        <end position="252"/>
    </location>
</feature>
<dbReference type="PANTHER" id="PTHR13817">
    <property type="entry name" value="TITIN"/>
    <property type="match status" value="1"/>
</dbReference>
<dbReference type="InterPro" id="IPR036179">
    <property type="entry name" value="Ig-like_dom_sf"/>
</dbReference>
<evidence type="ECO:0000313" key="7">
    <source>
        <dbReference type="WBParaSite" id="HNAJ_0000663901-mRNA-1"/>
    </source>
</evidence>
<reference evidence="5 6" key="2">
    <citation type="submission" date="2018-11" db="EMBL/GenBank/DDBJ databases">
        <authorList>
            <consortium name="Pathogen Informatics"/>
        </authorList>
    </citation>
    <scope>NUCLEOTIDE SEQUENCE [LARGE SCALE GENOMIC DNA]</scope>
</reference>
<evidence type="ECO:0000256" key="1">
    <source>
        <dbReference type="ARBA" id="ARBA00022737"/>
    </source>
</evidence>
<name>A0A0R3THU8_RODNA</name>
<dbReference type="Pfam" id="PF00041">
    <property type="entry name" value="fn3"/>
    <property type="match status" value="1"/>
</dbReference>
<keyword evidence="1" id="KW-0677">Repeat</keyword>
<feature type="compositionally biased region" description="Basic and acidic residues" evidence="2">
    <location>
        <begin position="21"/>
        <end position="32"/>
    </location>
</feature>
<dbReference type="CDD" id="cd00096">
    <property type="entry name" value="Ig"/>
    <property type="match status" value="1"/>
</dbReference>
<sequence>MPKPIVTTEEVETEDLPEEEVTGHSEVTEVKPEVTTGSDKPEKVVKSTSVSVEVDKPKAEEPKEEQPPKEEEIVESVKKEKEASPLAPKEPQEEVLEKDKEYAFKVGVKGKPGEKRKKTEDSESEEEIPEASEPVIETPIEAPTEPTAPPSRPINVHAEAYPKKAPSQSQSIELSWDQPDGSPTDEFKIEVRPKGTDTWSEREIIVAPDRKVSLKTDNLKEYTDYEFRITVRNKSGESEPSQPSNPIRLGIPLEFVRELPDIVVTQAPTEDEPIVFECELSRPSREKVEWRKDGKVLPRQLTKHIHVTEEKDGTVHRIVFDDVKEEDTGDYTIQAEEVISKGKME</sequence>
<gene>
    <name evidence="5" type="ORF">HNAJ_LOCUS6635</name>
</gene>
<dbReference type="SUPFAM" id="SSF49265">
    <property type="entry name" value="Fibronectin type III"/>
    <property type="match status" value="1"/>
</dbReference>
<protein>
    <submittedName>
        <fullName evidence="7">Fibronectin type-III domain-containing protein</fullName>
    </submittedName>
</protein>
<dbReference type="Gene3D" id="2.60.40.10">
    <property type="entry name" value="Immunoglobulins"/>
    <property type="match status" value="2"/>
</dbReference>
<dbReference type="CDD" id="cd00063">
    <property type="entry name" value="FN3"/>
    <property type="match status" value="1"/>
</dbReference>
<dbReference type="InterPro" id="IPR036116">
    <property type="entry name" value="FN3_sf"/>
</dbReference>
<feature type="compositionally biased region" description="Basic and acidic residues" evidence="2">
    <location>
        <begin position="90"/>
        <end position="103"/>
    </location>
</feature>
<evidence type="ECO:0000313" key="6">
    <source>
        <dbReference type="Proteomes" id="UP000278807"/>
    </source>
</evidence>
<feature type="region of interest" description="Disordered" evidence="2">
    <location>
        <begin position="1"/>
        <end position="195"/>
    </location>
</feature>
<evidence type="ECO:0000313" key="5">
    <source>
        <dbReference type="EMBL" id="VDO02495.1"/>
    </source>
</evidence>
<dbReference type="InterPro" id="IPR013098">
    <property type="entry name" value="Ig_I-set"/>
</dbReference>
<feature type="compositionally biased region" description="Low complexity" evidence="2">
    <location>
        <begin position="131"/>
        <end position="145"/>
    </location>
</feature>
<dbReference type="STRING" id="102285.A0A0R3THU8"/>
<dbReference type="SMART" id="SM00060">
    <property type="entry name" value="FN3"/>
    <property type="match status" value="1"/>
</dbReference>
<dbReference type="OrthoDB" id="504170at2759"/>
<proteinExistence type="predicted"/>
<dbReference type="PANTHER" id="PTHR13817:SF151">
    <property type="entry name" value="TITIN"/>
    <property type="match status" value="1"/>
</dbReference>
<feature type="compositionally biased region" description="Acidic residues" evidence="2">
    <location>
        <begin position="9"/>
        <end position="20"/>
    </location>
</feature>
<evidence type="ECO:0000259" key="4">
    <source>
        <dbReference type="PROSITE" id="PS50853"/>
    </source>
</evidence>
<dbReference type="Proteomes" id="UP000278807">
    <property type="component" value="Unassembled WGS sequence"/>
</dbReference>
<dbReference type="GO" id="GO:0031430">
    <property type="term" value="C:M band"/>
    <property type="evidence" value="ECO:0007669"/>
    <property type="project" value="TreeGrafter"/>
</dbReference>
<dbReference type="GO" id="GO:0045214">
    <property type="term" value="P:sarcomere organization"/>
    <property type="evidence" value="ECO:0007669"/>
    <property type="project" value="TreeGrafter"/>
</dbReference>
<feature type="compositionally biased region" description="Basic and acidic residues" evidence="2">
    <location>
        <begin position="185"/>
        <end position="195"/>
    </location>
</feature>
<dbReference type="PROSITE" id="PS50835">
    <property type="entry name" value="IG_LIKE"/>
    <property type="match status" value="1"/>
</dbReference>
<dbReference type="WBParaSite" id="HNAJ_0000663901-mRNA-1">
    <property type="protein sequence ID" value="HNAJ_0000663901-mRNA-1"/>
    <property type="gene ID" value="HNAJ_0000663901"/>
</dbReference>
<dbReference type="Pfam" id="PF07679">
    <property type="entry name" value="I-set"/>
    <property type="match status" value="1"/>
</dbReference>
<dbReference type="PROSITE" id="PS50853">
    <property type="entry name" value="FN3"/>
    <property type="match status" value="1"/>
</dbReference>
<feature type="compositionally biased region" description="Basic and acidic residues" evidence="2">
    <location>
        <begin position="53"/>
        <end position="83"/>
    </location>
</feature>
<dbReference type="SUPFAM" id="SSF48726">
    <property type="entry name" value="Immunoglobulin"/>
    <property type="match status" value="1"/>
</dbReference>
<dbReference type="InterPro" id="IPR007110">
    <property type="entry name" value="Ig-like_dom"/>
</dbReference>